<keyword evidence="4 5" id="KW-0648">Protein biosynthesis</keyword>
<dbReference type="RefSeq" id="WP_052881034.1">
    <property type="nucleotide sequence ID" value="NZ_CP010904.1"/>
</dbReference>
<dbReference type="GO" id="GO:0005737">
    <property type="term" value="C:cytoplasm"/>
    <property type="evidence" value="ECO:0007669"/>
    <property type="project" value="UniProtKB-SubCell"/>
</dbReference>
<dbReference type="InterPro" id="IPR009060">
    <property type="entry name" value="UBA-like_sf"/>
</dbReference>
<accession>A0A0G3EHH0</accession>
<reference evidence="10" key="1">
    <citation type="submission" date="2015-02" db="EMBL/GenBank/DDBJ databases">
        <title>Description and complete genome sequence of the first cultured representative of the subdivision 5 of the Verrucomicrobia phylum.</title>
        <authorList>
            <person name="Spring S."/>
            <person name="Bunk B."/>
            <person name="Sproer C."/>
            <person name="Klenk H.-P."/>
        </authorList>
    </citation>
    <scope>NUCLEOTIDE SEQUENCE [LARGE SCALE GENOMIC DNA]</scope>
    <source>
        <strain evidence="10">L21-Fru-AB</strain>
    </source>
</reference>
<evidence type="ECO:0000256" key="7">
    <source>
        <dbReference type="RuleBase" id="RU000643"/>
    </source>
</evidence>
<evidence type="ECO:0000256" key="6">
    <source>
        <dbReference type="RuleBase" id="RU000642"/>
    </source>
</evidence>
<evidence type="ECO:0000256" key="5">
    <source>
        <dbReference type="HAMAP-Rule" id="MF_00050"/>
    </source>
</evidence>
<dbReference type="AlphaFoldDB" id="A0A0G3EHH0"/>
<keyword evidence="10" id="KW-1185">Reference proteome</keyword>
<dbReference type="Proteomes" id="UP000035268">
    <property type="component" value="Chromosome"/>
</dbReference>
<organism evidence="9 10">
    <name type="scientific">Kiritimatiella glycovorans</name>
    <dbReference type="NCBI Taxonomy" id="1307763"/>
    <lineage>
        <taxon>Bacteria</taxon>
        <taxon>Pseudomonadati</taxon>
        <taxon>Kiritimatiellota</taxon>
        <taxon>Kiritimatiellia</taxon>
        <taxon>Kiritimatiellales</taxon>
        <taxon>Kiritimatiellaceae</taxon>
        <taxon>Kiritimatiella</taxon>
    </lineage>
</organism>
<evidence type="ECO:0000256" key="2">
    <source>
        <dbReference type="ARBA" id="ARBA00016956"/>
    </source>
</evidence>
<evidence type="ECO:0000259" key="8">
    <source>
        <dbReference type="Pfam" id="PF00889"/>
    </source>
</evidence>
<evidence type="ECO:0000256" key="1">
    <source>
        <dbReference type="ARBA" id="ARBA00005532"/>
    </source>
</evidence>
<dbReference type="Gene3D" id="1.10.8.10">
    <property type="entry name" value="DNA helicase RuvA subunit, C-terminal domain"/>
    <property type="match status" value="1"/>
</dbReference>
<evidence type="ECO:0000313" key="10">
    <source>
        <dbReference type="Proteomes" id="UP000035268"/>
    </source>
</evidence>
<evidence type="ECO:0000256" key="4">
    <source>
        <dbReference type="ARBA" id="ARBA00022917"/>
    </source>
</evidence>
<dbReference type="PATRIC" id="fig|1609981.3.peg.359"/>
<dbReference type="Gene3D" id="1.10.286.20">
    <property type="match status" value="1"/>
</dbReference>
<dbReference type="EMBL" id="CP010904">
    <property type="protein sequence ID" value="AKJ63624.1"/>
    <property type="molecule type" value="Genomic_DNA"/>
</dbReference>
<dbReference type="InterPro" id="IPR036402">
    <property type="entry name" value="EF-Ts_dimer_sf"/>
</dbReference>
<keyword evidence="5" id="KW-0963">Cytoplasm</keyword>
<name>A0A0G3EHH0_9BACT</name>
<dbReference type="OrthoDB" id="9808348at2"/>
<dbReference type="Gene3D" id="3.30.479.20">
    <property type="entry name" value="Elongation factor Ts, dimerisation domain"/>
    <property type="match status" value="2"/>
</dbReference>
<dbReference type="PANTHER" id="PTHR11741">
    <property type="entry name" value="ELONGATION FACTOR TS"/>
    <property type="match status" value="1"/>
</dbReference>
<gene>
    <name evidence="5 9" type="primary">tsf</name>
    <name evidence="9" type="ORF">L21SP4_00343</name>
</gene>
<evidence type="ECO:0000256" key="3">
    <source>
        <dbReference type="ARBA" id="ARBA00022768"/>
    </source>
</evidence>
<feature type="region of interest" description="Involved in Mg(2+) ion dislocation from EF-Tu" evidence="5">
    <location>
        <begin position="82"/>
        <end position="85"/>
    </location>
</feature>
<dbReference type="NCBIfam" id="TIGR00116">
    <property type="entry name" value="tsf"/>
    <property type="match status" value="1"/>
</dbReference>
<feature type="domain" description="Translation elongation factor EFTs/EF1B dimerisation" evidence="8">
    <location>
        <begin position="73"/>
        <end position="278"/>
    </location>
</feature>
<evidence type="ECO:0000313" key="9">
    <source>
        <dbReference type="EMBL" id="AKJ63624.1"/>
    </source>
</evidence>
<dbReference type="InterPro" id="IPR014039">
    <property type="entry name" value="Transl_elong_EFTs/EF1B_dimer"/>
</dbReference>
<dbReference type="PROSITE" id="PS01127">
    <property type="entry name" value="EF_TS_2"/>
    <property type="match status" value="1"/>
</dbReference>
<dbReference type="STRING" id="1307763.L21SP4_00343"/>
<dbReference type="GO" id="GO:0003746">
    <property type="term" value="F:translation elongation factor activity"/>
    <property type="evidence" value="ECO:0007669"/>
    <property type="project" value="UniProtKB-UniRule"/>
</dbReference>
<proteinExistence type="inferred from homology"/>
<protein>
    <recommendedName>
        <fullName evidence="2 5">Elongation factor Ts</fullName>
        <shortName evidence="5">EF-Ts</shortName>
    </recommendedName>
</protein>
<dbReference type="PANTHER" id="PTHR11741:SF0">
    <property type="entry name" value="ELONGATION FACTOR TS, MITOCHONDRIAL"/>
    <property type="match status" value="1"/>
</dbReference>
<reference evidence="9 10" key="2">
    <citation type="journal article" date="2016" name="ISME J.">
        <title>Characterization of the first cultured representative of Verrucomicrobia subdivision 5 indicates the proposal of a novel phylum.</title>
        <authorList>
            <person name="Spring S."/>
            <person name="Bunk B."/>
            <person name="Sproer C."/>
            <person name="Schumann P."/>
            <person name="Rohde M."/>
            <person name="Tindall B.J."/>
            <person name="Klenk H.P."/>
        </authorList>
    </citation>
    <scope>NUCLEOTIDE SEQUENCE [LARGE SCALE GENOMIC DNA]</scope>
    <source>
        <strain evidence="9 10">L21-Fru-AB</strain>
    </source>
</reference>
<dbReference type="InterPro" id="IPR018101">
    <property type="entry name" value="Transl_elong_Ts_CS"/>
</dbReference>
<dbReference type="Pfam" id="PF00889">
    <property type="entry name" value="EF_TS"/>
    <property type="match status" value="1"/>
</dbReference>
<dbReference type="SUPFAM" id="SSF46934">
    <property type="entry name" value="UBA-like"/>
    <property type="match status" value="1"/>
</dbReference>
<dbReference type="SUPFAM" id="SSF54713">
    <property type="entry name" value="Elongation factor Ts (EF-Ts), dimerisation domain"/>
    <property type="match status" value="2"/>
</dbReference>
<dbReference type="CDD" id="cd14275">
    <property type="entry name" value="UBA_EF-Ts"/>
    <property type="match status" value="1"/>
</dbReference>
<dbReference type="FunFam" id="1.10.286.20:FF:000001">
    <property type="entry name" value="Elongation factor Ts"/>
    <property type="match status" value="1"/>
</dbReference>
<sequence>MGEITAKDVKVLRDATHVSMMECKKALQEADGDMDRAMTLLRERGMAVAAKKATRTAKDGKVAARVSEDGSRAAMIEVNCETDFVTRNEKFQAFVEELSEKALDAEDDSLAEKVKDDLTARIAEIGENLVVRRNVRFELQGTGLLASYVHLGGKVGVLLEMGCEKPETASADAFRELARDLTLHVAATDPEALSREDVPQEKVDAEREIFKKQVEGKPEHIIEKIVEGKVDKFYSQICLLEQGFVKDDKISVTELMKQKGGEVGDTFSIRRYARYQLGGE</sequence>
<keyword evidence="3 5" id="KW-0251">Elongation factor</keyword>
<comment type="function">
    <text evidence="5 6">Associates with the EF-Tu.GDP complex and induces the exchange of GDP to GTP. It remains bound to the aminoacyl-tRNA.EF-Tu.GTP complex up to the GTP hydrolysis stage on the ribosome.</text>
</comment>
<dbReference type="InterPro" id="IPR001816">
    <property type="entry name" value="Transl_elong_EFTs/EF1B"/>
</dbReference>
<dbReference type="HAMAP" id="MF_00050">
    <property type="entry name" value="EF_Ts"/>
    <property type="match status" value="1"/>
</dbReference>
<comment type="similarity">
    <text evidence="1 5 6">Belongs to the EF-Ts family.</text>
</comment>
<dbReference type="KEGG" id="vbl:L21SP4_00343"/>
<comment type="subcellular location">
    <subcellularLocation>
        <location evidence="5 7">Cytoplasm</location>
    </subcellularLocation>
</comment>
<dbReference type="FunFam" id="1.10.8.10:FF:000001">
    <property type="entry name" value="Elongation factor Ts"/>
    <property type="match status" value="1"/>
</dbReference>